<dbReference type="GO" id="GO:0047936">
    <property type="term" value="F:glucose 1-dehydrogenase [NAD(P)+] activity"/>
    <property type="evidence" value="ECO:0007669"/>
    <property type="project" value="UniProtKB-EC"/>
</dbReference>
<dbReference type="PRINTS" id="PR00080">
    <property type="entry name" value="SDRFAMILY"/>
</dbReference>
<evidence type="ECO:0000313" key="3">
    <source>
        <dbReference type="EMBL" id="QDU32494.1"/>
    </source>
</evidence>
<comment type="similarity">
    <text evidence="1">Belongs to the short-chain dehydrogenases/reductases (SDR) family.</text>
</comment>
<dbReference type="OrthoDB" id="266183at2"/>
<dbReference type="PANTHER" id="PTHR43669">
    <property type="entry name" value="5-KETO-D-GLUCONATE 5-REDUCTASE"/>
    <property type="match status" value="1"/>
</dbReference>
<proteinExistence type="inferred from homology"/>
<dbReference type="Gene3D" id="3.40.50.720">
    <property type="entry name" value="NAD(P)-binding Rossmann-like Domain"/>
    <property type="match status" value="1"/>
</dbReference>
<evidence type="ECO:0000256" key="2">
    <source>
        <dbReference type="ARBA" id="ARBA00023002"/>
    </source>
</evidence>
<name>A0A517YQK1_9BACT</name>
<dbReference type="EMBL" id="CP036425">
    <property type="protein sequence ID" value="QDU32494.1"/>
    <property type="molecule type" value="Genomic_DNA"/>
</dbReference>
<dbReference type="InterPro" id="IPR002347">
    <property type="entry name" value="SDR_fam"/>
</dbReference>
<dbReference type="FunFam" id="3.40.50.720:FF:000084">
    <property type="entry name" value="Short-chain dehydrogenase reductase"/>
    <property type="match status" value="1"/>
</dbReference>
<dbReference type="Pfam" id="PF13561">
    <property type="entry name" value="adh_short_C2"/>
    <property type="match status" value="1"/>
</dbReference>
<dbReference type="RefSeq" id="WP_145074171.1">
    <property type="nucleotide sequence ID" value="NZ_CP036425.1"/>
</dbReference>
<dbReference type="PANTHER" id="PTHR43669:SF3">
    <property type="entry name" value="ALCOHOL DEHYDROGENASE, PUTATIVE (AFU_ORTHOLOGUE AFUA_3G03445)-RELATED"/>
    <property type="match status" value="1"/>
</dbReference>
<reference evidence="3 4" key="1">
    <citation type="submission" date="2019-02" db="EMBL/GenBank/DDBJ databases">
        <title>Deep-cultivation of Planctomycetes and their phenomic and genomic characterization uncovers novel biology.</title>
        <authorList>
            <person name="Wiegand S."/>
            <person name="Jogler M."/>
            <person name="Boedeker C."/>
            <person name="Pinto D."/>
            <person name="Vollmers J."/>
            <person name="Rivas-Marin E."/>
            <person name="Kohn T."/>
            <person name="Peeters S.H."/>
            <person name="Heuer A."/>
            <person name="Rast P."/>
            <person name="Oberbeckmann S."/>
            <person name="Bunk B."/>
            <person name="Jeske O."/>
            <person name="Meyerdierks A."/>
            <person name="Storesund J.E."/>
            <person name="Kallscheuer N."/>
            <person name="Luecker S."/>
            <person name="Lage O.M."/>
            <person name="Pohl T."/>
            <person name="Merkel B.J."/>
            <person name="Hornburger P."/>
            <person name="Mueller R.-W."/>
            <person name="Bruemmer F."/>
            <person name="Labrenz M."/>
            <person name="Spormann A.M."/>
            <person name="Op den Camp H."/>
            <person name="Overmann J."/>
            <person name="Amann R."/>
            <person name="Jetten M.S.M."/>
            <person name="Mascher T."/>
            <person name="Medema M.H."/>
            <person name="Devos D.P."/>
            <person name="Kaster A.-K."/>
            <person name="Ovreas L."/>
            <person name="Rohde M."/>
            <person name="Galperin M.Y."/>
            <person name="Jogler C."/>
        </authorList>
    </citation>
    <scope>NUCLEOTIDE SEQUENCE [LARGE SCALE GENOMIC DNA]</scope>
    <source>
        <strain evidence="3 4">KS4</strain>
    </source>
</reference>
<dbReference type="Proteomes" id="UP000317369">
    <property type="component" value="Chromosome"/>
</dbReference>
<sequence>MPKRLDGKIAFLTGGNSGIGLATAKEFAKQGATVVILARSQEKADRALAEIGGESEAVIGDVTDLGSLEIAYSMIREKYGRLDIVFANAGIVPTTPLGEVSVSDFDQMSDVNFKGTFFTVQYAFPLLTNNASVILVSSCLDEMGAENYSLYNATKAAIRSLARSLTPDLARKGARINVLSPGPIDTPVLENSGMSDEQIHTHKQAFANVLAAGRVGEPEEMAKTALFMASDDSSFMFGSEIQADGGMNQMRIAMQW</sequence>
<dbReference type="SUPFAM" id="SSF51735">
    <property type="entry name" value="NAD(P)-binding Rossmann-fold domains"/>
    <property type="match status" value="1"/>
</dbReference>
<keyword evidence="2 3" id="KW-0560">Oxidoreductase</keyword>
<protein>
    <submittedName>
        <fullName evidence="3">Glucose 1-dehydrogenase 1</fullName>
        <ecNumber evidence="3">1.1.1.47</ecNumber>
    </submittedName>
</protein>
<evidence type="ECO:0000313" key="4">
    <source>
        <dbReference type="Proteomes" id="UP000317369"/>
    </source>
</evidence>
<gene>
    <name evidence="3" type="primary">gdhI</name>
    <name evidence="3" type="ORF">KS4_05260</name>
</gene>
<keyword evidence="4" id="KW-1185">Reference proteome</keyword>
<dbReference type="KEGG" id="pcor:KS4_05260"/>
<accession>A0A517YQK1</accession>
<evidence type="ECO:0000256" key="1">
    <source>
        <dbReference type="ARBA" id="ARBA00006484"/>
    </source>
</evidence>
<dbReference type="AlphaFoldDB" id="A0A517YQK1"/>
<dbReference type="EC" id="1.1.1.47" evidence="3"/>
<dbReference type="InterPro" id="IPR036291">
    <property type="entry name" value="NAD(P)-bd_dom_sf"/>
</dbReference>
<dbReference type="CDD" id="cd05233">
    <property type="entry name" value="SDR_c"/>
    <property type="match status" value="1"/>
</dbReference>
<organism evidence="3 4">
    <name type="scientific">Poriferisphaera corsica</name>
    <dbReference type="NCBI Taxonomy" id="2528020"/>
    <lineage>
        <taxon>Bacteria</taxon>
        <taxon>Pseudomonadati</taxon>
        <taxon>Planctomycetota</taxon>
        <taxon>Phycisphaerae</taxon>
        <taxon>Phycisphaerales</taxon>
        <taxon>Phycisphaeraceae</taxon>
        <taxon>Poriferisphaera</taxon>
    </lineage>
</organism>
<dbReference type="PRINTS" id="PR00081">
    <property type="entry name" value="GDHRDH"/>
</dbReference>